<organism evidence="3 4">
    <name type="scientific">Bombilactobacillus mellis</name>
    <dbReference type="NCBI Taxonomy" id="1218508"/>
    <lineage>
        <taxon>Bacteria</taxon>
        <taxon>Bacillati</taxon>
        <taxon>Bacillota</taxon>
        <taxon>Bacilli</taxon>
        <taxon>Lactobacillales</taxon>
        <taxon>Lactobacillaceae</taxon>
        <taxon>Bombilactobacillus</taxon>
    </lineage>
</organism>
<evidence type="ECO:0000313" key="4">
    <source>
        <dbReference type="Proteomes" id="UP000033695"/>
    </source>
</evidence>
<sequence length="286" mass="32870">MIEDVVIVLVSFFLVAGMCTYYYADIRFQDNAYKWIIFALLCLAVVVIEILMMIYRSTAKNILFIGNLIQILDGAALLLVTHLSKKIVYFFVAIFLIVWVAALVIYFKNHLKNLKKFEEQKKLDEERKIEQQQVSRPAKNDEKDIAKSSKNLNEVSPTSDHSNSIDSGQNEEDSINSTNNSTIHSEKRINDIDLMDSELKNFDISNFEGLKQVFNASKQGLQLMKQGDDYIAVYCNSQGFRQIKRILSKNSIDISQLKAQAEIVTFNKEKIKVVPITEYLKQFKRS</sequence>
<feature type="transmembrane region" description="Helical" evidence="2">
    <location>
        <begin position="87"/>
        <end position="107"/>
    </location>
</feature>
<dbReference type="PATRIC" id="fig|1218508.4.peg.1669"/>
<dbReference type="OrthoDB" id="1822646at2"/>
<feature type="transmembrane region" description="Helical" evidence="2">
    <location>
        <begin position="62"/>
        <end position="81"/>
    </location>
</feature>
<reference evidence="3 4" key="1">
    <citation type="submission" date="2014-12" db="EMBL/GenBank/DDBJ databases">
        <title>Comparative genomics of the lactic acid bacteria isolated from the honey bee gut.</title>
        <authorList>
            <person name="Ellegaard K.M."/>
            <person name="Tamarit D."/>
            <person name="Javelind E."/>
            <person name="Olofsson T."/>
            <person name="Andersson S.G."/>
            <person name="Vasquez A."/>
        </authorList>
    </citation>
    <scope>NUCLEOTIDE SEQUENCE [LARGE SCALE GENOMIC DNA]</scope>
    <source>
        <strain evidence="3 4">Hon2</strain>
    </source>
</reference>
<keyword evidence="2" id="KW-0472">Membrane</keyword>
<evidence type="ECO:0000256" key="1">
    <source>
        <dbReference type="SAM" id="MobiDB-lite"/>
    </source>
</evidence>
<feature type="compositionally biased region" description="Polar residues" evidence="1">
    <location>
        <begin position="148"/>
        <end position="168"/>
    </location>
</feature>
<comment type="caution">
    <text evidence="3">The sequence shown here is derived from an EMBL/GenBank/DDBJ whole genome shotgun (WGS) entry which is preliminary data.</text>
</comment>
<feature type="transmembrane region" description="Helical" evidence="2">
    <location>
        <begin position="5"/>
        <end position="23"/>
    </location>
</feature>
<keyword evidence="2" id="KW-1133">Transmembrane helix</keyword>
<keyword evidence="4" id="KW-1185">Reference proteome</keyword>
<feature type="compositionally biased region" description="Basic and acidic residues" evidence="1">
    <location>
        <begin position="138"/>
        <end position="147"/>
    </location>
</feature>
<dbReference type="HOGENOM" id="CLU_972512_0_0_9"/>
<dbReference type="AlphaFoldDB" id="A0A0F4KNX7"/>
<proteinExistence type="predicted"/>
<evidence type="ECO:0000256" key="2">
    <source>
        <dbReference type="SAM" id="Phobius"/>
    </source>
</evidence>
<name>A0A0F4KNX7_9LACO</name>
<feature type="transmembrane region" description="Helical" evidence="2">
    <location>
        <begin position="35"/>
        <end position="55"/>
    </location>
</feature>
<gene>
    <name evidence="3" type="ORF">JG29_16220</name>
</gene>
<dbReference type="RefSeq" id="WP_045923526.1">
    <property type="nucleotide sequence ID" value="NZ_JBHTHW010000006.1"/>
</dbReference>
<dbReference type="STRING" id="1218508.JG29_16220"/>
<dbReference type="Proteomes" id="UP000033695">
    <property type="component" value="Unassembled WGS sequence"/>
</dbReference>
<keyword evidence="2" id="KW-0812">Transmembrane</keyword>
<evidence type="ECO:0000313" key="3">
    <source>
        <dbReference type="EMBL" id="KJY48105.1"/>
    </source>
</evidence>
<accession>A0A0F4KNX7</accession>
<feature type="region of interest" description="Disordered" evidence="1">
    <location>
        <begin position="126"/>
        <end position="182"/>
    </location>
</feature>
<protein>
    <submittedName>
        <fullName evidence="3">Uncharacterized protein</fullName>
    </submittedName>
</protein>
<dbReference type="EMBL" id="JXBZ01000015">
    <property type="protein sequence ID" value="KJY48105.1"/>
    <property type="molecule type" value="Genomic_DNA"/>
</dbReference>